<organism evidence="1 2">
    <name type="scientific">Pelosinus baikalensis</name>
    <dbReference type="NCBI Taxonomy" id="2892015"/>
    <lineage>
        <taxon>Bacteria</taxon>
        <taxon>Bacillati</taxon>
        <taxon>Bacillota</taxon>
        <taxon>Negativicutes</taxon>
        <taxon>Selenomonadales</taxon>
        <taxon>Sporomusaceae</taxon>
        <taxon>Pelosinus</taxon>
    </lineage>
</organism>
<gene>
    <name evidence="1" type="ORF">LMF89_22110</name>
</gene>
<sequence>MVVNGGNNNGLGNYGDGAKGYGLGVQYVFAKNANMEAKYYNLKPYDNTAFSKYKPSYHLITNFKF</sequence>
<dbReference type="EMBL" id="JAJHJB010000046">
    <property type="protein sequence ID" value="MCC5468034.1"/>
    <property type="molecule type" value="Genomic_DNA"/>
</dbReference>
<proteinExistence type="predicted"/>
<accession>A0ABS8HXY0</accession>
<name>A0ABS8HXY0_9FIRM</name>
<comment type="caution">
    <text evidence="1">The sequence shown here is derived from an EMBL/GenBank/DDBJ whole genome shotgun (WGS) entry which is preliminary data.</text>
</comment>
<evidence type="ECO:0000313" key="1">
    <source>
        <dbReference type="EMBL" id="MCC5468034.1"/>
    </source>
</evidence>
<reference evidence="1" key="1">
    <citation type="submission" date="2021-11" db="EMBL/GenBank/DDBJ databases">
        <title>Description of a new species Pelosinus isolated from the bottom sediments of Lake Baikal.</title>
        <authorList>
            <person name="Zakharyuk A."/>
        </authorList>
    </citation>
    <scope>NUCLEOTIDE SEQUENCE</scope>
    <source>
        <strain evidence="1">Bkl1</strain>
    </source>
</reference>
<evidence type="ECO:0000313" key="2">
    <source>
        <dbReference type="Proteomes" id="UP001165492"/>
    </source>
</evidence>
<protein>
    <submittedName>
        <fullName evidence="1">Uncharacterized protein</fullName>
    </submittedName>
</protein>
<dbReference type="Proteomes" id="UP001165492">
    <property type="component" value="Unassembled WGS sequence"/>
</dbReference>
<keyword evidence="2" id="KW-1185">Reference proteome</keyword>